<dbReference type="PROSITE" id="PS50181">
    <property type="entry name" value="FBOX"/>
    <property type="match status" value="1"/>
</dbReference>
<dbReference type="Pfam" id="PF08387">
    <property type="entry name" value="FBD"/>
    <property type="match status" value="1"/>
</dbReference>
<dbReference type="InterPro" id="IPR050232">
    <property type="entry name" value="FBL13/AtMIF1-like"/>
</dbReference>
<dbReference type="SMART" id="SM00256">
    <property type="entry name" value="FBOX"/>
    <property type="match status" value="1"/>
</dbReference>
<keyword evidence="3" id="KW-1185">Reference proteome</keyword>
<evidence type="ECO:0000259" key="1">
    <source>
        <dbReference type="PROSITE" id="PS50181"/>
    </source>
</evidence>
<dbReference type="PANTHER" id="PTHR31900:SF33">
    <property type="entry name" value="PROTEIN WITH RNI-LIKE_FBD-LIKE DOMAIN"/>
    <property type="match status" value="1"/>
</dbReference>
<name>A0ABD1A602_CARAN</name>
<evidence type="ECO:0000313" key="2">
    <source>
        <dbReference type="EMBL" id="KAL1202248.1"/>
    </source>
</evidence>
<dbReference type="Gene3D" id="3.80.10.10">
    <property type="entry name" value="Ribonuclease Inhibitor"/>
    <property type="match status" value="1"/>
</dbReference>
<proteinExistence type="predicted"/>
<dbReference type="AlphaFoldDB" id="A0ABD1A602"/>
<dbReference type="InterPro" id="IPR001810">
    <property type="entry name" value="F-box_dom"/>
</dbReference>
<feature type="domain" description="F-box" evidence="1">
    <location>
        <begin position="15"/>
        <end position="51"/>
    </location>
</feature>
<evidence type="ECO:0000313" key="3">
    <source>
        <dbReference type="Proteomes" id="UP001558713"/>
    </source>
</evidence>
<sequence length="463" mass="53662">MDEAGEKRVCGSSEVDWLSNLPESLIFKVLLKLGTKDVVRCSALSSRWRNLWKYIPKLDLEGDDFHVPIEIQRLADPDCPSKYDRCVSFVDRFLGFNSDSCLESFRLVCPGDGDREADYALIRRWMDIVIKRKVKHLEYFEDSWESDEFQIPPTIYTCESLVYLKLCRVTMSTPGFFSLPSLKVMYLNRVTFPDDLDIERLISGCPVLENLDIEMCFFIQVLRVCSQSLLTFTLDMDNDWDLVENLLVVIDAPRLEYLKLNDYQTASFIIKNPDSLAKVDIDVVFSLSDERRFDPGDLLKRNMICNFLGSISCVKDMTISSTTLEVIYDYSRCEPLPLFRNLSSLRVEFTHYSWEMLPIFLESCPNLKSLVLVYNHYLKKGIDISPGPRCFLASLEHVNIERAWNREAIEMVKLVSYFLENSTILKKLTLCLAEFRKKEEYIVILKELLTIPRLSTSCQVVVL</sequence>
<dbReference type="SUPFAM" id="SSF52047">
    <property type="entry name" value="RNI-like"/>
    <property type="match status" value="1"/>
</dbReference>
<dbReference type="PANTHER" id="PTHR31900">
    <property type="entry name" value="F-BOX/RNI SUPERFAMILY PROTEIN-RELATED"/>
    <property type="match status" value="1"/>
</dbReference>
<dbReference type="Pfam" id="PF00646">
    <property type="entry name" value="F-box"/>
    <property type="match status" value="1"/>
</dbReference>
<dbReference type="InterPro" id="IPR036047">
    <property type="entry name" value="F-box-like_dom_sf"/>
</dbReference>
<reference evidence="2 3" key="1">
    <citation type="submission" date="2024-04" db="EMBL/GenBank/DDBJ databases">
        <title>Genome assembly C_amara_ONT_v2.</title>
        <authorList>
            <person name="Yant L."/>
            <person name="Moore C."/>
            <person name="Slenker M."/>
        </authorList>
    </citation>
    <scope>NUCLEOTIDE SEQUENCE [LARGE SCALE GENOMIC DNA]</scope>
    <source>
        <tissue evidence="2">Leaf</tissue>
    </source>
</reference>
<accession>A0ABD1A602</accession>
<dbReference type="SUPFAM" id="SSF81383">
    <property type="entry name" value="F-box domain"/>
    <property type="match status" value="1"/>
</dbReference>
<dbReference type="SMART" id="SM00579">
    <property type="entry name" value="FBD"/>
    <property type="match status" value="1"/>
</dbReference>
<dbReference type="InterPro" id="IPR006566">
    <property type="entry name" value="FBD"/>
</dbReference>
<dbReference type="Pfam" id="PF24758">
    <property type="entry name" value="LRR_At5g56370"/>
    <property type="match status" value="1"/>
</dbReference>
<gene>
    <name evidence="2" type="ORF">V5N11_018200</name>
</gene>
<organism evidence="2 3">
    <name type="scientific">Cardamine amara subsp. amara</name>
    <dbReference type="NCBI Taxonomy" id="228776"/>
    <lineage>
        <taxon>Eukaryota</taxon>
        <taxon>Viridiplantae</taxon>
        <taxon>Streptophyta</taxon>
        <taxon>Embryophyta</taxon>
        <taxon>Tracheophyta</taxon>
        <taxon>Spermatophyta</taxon>
        <taxon>Magnoliopsida</taxon>
        <taxon>eudicotyledons</taxon>
        <taxon>Gunneridae</taxon>
        <taxon>Pentapetalae</taxon>
        <taxon>rosids</taxon>
        <taxon>malvids</taxon>
        <taxon>Brassicales</taxon>
        <taxon>Brassicaceae</taxon>
        <taxon>Cardamineae</taxon>
        <taxon>Cardamine</taxon>
    </lineage>
</organism>
<comment type="caution">
    <text evidence="2">The sequence shown here is derived from an EMBL/GenBank/DDBJ whole genome shotgun (WGS) entry which is preliminary data.</text>
</comment>
<protein>
    <submittedName>
        <fullName evidence="2">F-box/FBD/LRR-repeat protein</fullName>
    </submittedName>
</protein>
<dbReference type="Proteomes" id="UP001558713">
    <property type="component" value="Unassembled WGS sequence"/>
</dbReference>
<dbReference type="EMBL" id="JBANAX010000581">
    <property type="protein sequence ID" value="KAL1202248.1"/>
    <property type="molecule type" value="Genomic_DNA"/>
</dbReference>
<dbReference type="InterPro" id="IPR032675">
    <property type="entry name" value="LRR_dom_sf"/>
</dbReference>
<dbReference type="Gene3D" id="1.20.1280.50">
    <property type="match status" value="1"/>
</dbReference>
<dbReference type="InterPro" id="IPR055411">
    <property type="entry name" value="LRR_FXL15/At3g58940/PEG3-like"/>
</dbReference>